<dbReference type="Proteomes" id="UP000683925">
    <property type="component" value="Unassembled WGS sequence"/>
</dbReference>
<accession>A0A8S1YP81</accession>
<dbReference type="EMBL" id="CAJJDP010000290">
    <property type="protein sequence ID" value="CAD8215528.1"/>
    <property type="molecule type" value="Genomic_DNA"/>
</dbReference>
<protein>
    <submittedName>
        <fullName evidence="2">Uncharacterized protein</fullName>
    </submittedName>
</protein>
<comment type="caution">
    <text evidence="2">The sequence shown here is derived from an EMBL/GenBank/DDBJ whole genome shotgun (WGS) entry which is preliminary data.</text>
</comment>
<evidence type="ECO:0000313" key="2">
    <source>
        <dbReference type="EMBL" id="CAD8215528.1"/>
    </source>
</evidence>
<reference evidence="2" key="1">
    <citation type="submission" date="2021-01" db="EMBL/GenBank/DDBJ databases">
        <authorList>
            <consortium name="Genoscope - CEA"/>
            <person name="William W."/>
        </authorList>
    </citation>
    <scope>NUCLEOTIDE SEQUENCE</scope>
</reference>
<feature type="region of interest" description="Disordered" evidence="1">
    <location>
        <begin position="159"/>
        <end position="218"/>
    </location>
</feature>
<proteinExistence type="predicted"/>
<feature type="compositionally biased region" description="Polar residues" evidence="1">
    <location>
        <begin position="107"/>
        <end position="122"/>
    </location>
</feature>
<sequence>MGFNVKVHQDVIQYLQRIEVVMEHFSKCPEIFKIFSKQRQCNKKIKDIMSKIKAQLSKEDDEDFIIFLKEFQFDGVVKALKHFTIKNLKEKYGEQYDEFSSDEEQNASKSHPSKSNSDQKQINTEDKILLIQEGIRNMITPFEDNKLSPIEVKEHLTLDEEEQSQQFEEILPVSQDKQQNRRNASSSDEPKYKKKSKPKSSKRQSKRRKTREQKPQQANLEEEVDLYHINKMYQYKYLFYVMLSLSHDSKTYIKNLYLKCTQNSVQNVQKSIQNIYYNHSKIYIKSLQNIHKITLKYTLNLVFKIIQFSLKFTKKIKKFSKFFKQKNTNKQSNMNITI</sequence>
<dbReference type="AlphaFoldDB" id="A0A8S1YP81"/>
<feature type="compositionally biased region" description="Basic residues" evidence="1">
    <location>
        <begin position="192"/>
        <end position="211"/>
    </location>
</feature>
<feature type="compositionally biased region" description="Polar residues" evidence="1">
    <location>
        <begin position="175"/>
        <end position="184"/>
    </location>
</feature>
<feature type="region of interest" description="Disordered" evidence="1">
    <location>
        <begin position="97"/>
        <end position="123"/>
    </location>
</feature>
<keyword evidence="3" id="KW-1185">Reference proteome</keyword>
<organism evidence="2 3">
    <name type="scientific">Paramecium octaurelia</name>
    <dbReference type="NCBI Taxonomy" id="43137"/>
    <lineage>
        <taxon>Eukaryota</taxon>
        <taxon>Sar</taxon>
        <taxon>Alveolata</taxon>
        <taxon>Ciliophora</taxon>
        <taxon>Intramacronucleata</taxon>
        <taxon>Oligohymenophorea</taxon>
        <taxon>Peniculida</taxon>
        <taxon>Parameciidae</taxon>
        <taxon>Paramecium</taxon>
    </lineage>
</organism>
<name>A0A8S1YP81_PAROT</name>
<evidence type="ECO:0000256" key="1">
    <source>
        <dbReference type="SAM" id="MobiDB-lite"/>
    </source>
</evidence>
<evidence type="ECO:0000313" key="3">
    <source>
        <dbReference type="Proteomes" id="UP000683925"/>
    </source>
</evidence>
<gene>
    <name evidence="2" type="ORF">POCTA_138.1.T2860002</name>
</gene>